<dbReference type="EMBL" id="BOQL01000066">
    <property type="protein sequence ID" value="GIM77044.1"/>
    <property type="molecule type" value="Genomic_DNA"/>
</dbReference>
<evidence type="ECO:0000313" key="2">
    <source>
        <dbReference type="Proteomes" id="UP000681340"/>
    </source>
</evidence>
<comment type="caution">
    <text evidence="1">The sequence shown here is derived from an EMBL/GenBank/DDBJ whole genome shotgun (WGS) entry which is preliminary data.</text>
</comment>
<name>A0A919ST04_9ACTN</name>
<gene>
    <name evidence="1" type="ORF">Aau02nite_73890</name>
</gene>
<proteinExistence type="predicted"/>
<sequence>MRYRPPAKRSAVSAVSGDLKPVEATMFDNGAAFLRYEVKEALPENRAVSHAD</sequence>
<accession>A0A919ST04</accession>
<organism evidence="1 2">
    <name type="scientific">Actinoplanes auranticolor</name>
    <dbReference type="NCBI Taxonomy" id="47988"/>
    <lineage>
        <taxon>Bacteria</taxon>
        <taxon>Bacillati</taxon>
        <taxon>Actinomycetota</taxon>
        <taxon>Actinomycetes</taxon>
        <taxon>Micromonosporales</taxon>
        <taxon>Micromonosporaceae</taxon>
        <taxon>Actinoplanes</taxon>
    </lineage>
</organism>
<keyword evidence="2" id="KW-1185">Reference proteome</keyword>
<reference evidence="1" key="1">
    <citation type="submission" date="2021-03" db="EMBL/GenBank/DDBJ databases">
        <title>Whole genome shotgun sequence of Actinoplanes auranticolor NBRC 12245.</title>
        <authorList>
            <person name="Komaki H."/>
            <person name="Tamura T."/>
        </authorList>
    </citation>
    <scope>NUCLEOTIDE SEQUENCE</scope>
    <source>
        <strain evidence="1">NBRC 12245</strain>
    </source>
</reference>
<dbReference type="Proteomes" id="UP000681340">
    <property type="component" value="Unassembled WGS sequence"/>
</dbReference>
<protein>
    <submittedName>
        <fullName evidence="1">Uncharacterized protein</fullName>
    </submittedName>
</protein>
<evidence type="ECO:0000313" key="1">
    <source>
        <dbReference type="EMBL" id="GIM77044.1"/>
    </source>
</evidence>
<dbReference type="AlphaFoldDB" id="A0A919ST04"/>
<dbReference type="RefSeq" id="WP_212993230.1">
    <property type="nucleotide sequence ID" value="NZ_BAABEA010000047.1"/>
</dbReference>